<name>A0ABD2IAN1_9BILA</name>
<dbReference type="SMART" id="SM00248">
    <property type="entry name" value="ANK"/>
    <property type="match status" value="2"/>
</dbReference>
<dbReference type="EMBL" id="JBICBT010001323">
    <property type="protein sequence ID" value="KAL3073208.1"/>
    <property type="molecule type" value="Genomic_DNA"/>
</dbReference>
<dbReference type="PANTHER" id="PTHR24183">
    <property type="entry name" value="FIBRONECTIN TYPE 3 AND ANKYRIN REPEAT DOMAINS PROTEIN 1"/>
    <property type="match status" value="1"/>
</dbReference>
<dbReference type="SUPFAM" id="SSF48403">
    <property type="entry name" value="Ankyrin repeat"/>
    <property type="match status" value="1"/>
</dbReference>
<evidence type="ECO:0000256" key="1">
    <source>
        <dbReference type="PROSITE-ProRule" id="PRU00023"/>
    </source>
</evidence>
<dbReference type="Gene3D" id="1.25.40.20">
    <property type="entry name" value="Ankyrin repeat-containing domain"/>
    <property type="match status" value="1"/>
</dbReference>
<dbReference type="AlphaFoldDB" id="A0ABD2IAN1"/>
<reference evidence="2 3" key="1">
    <citation type="submission" date="2024-10" db="EMBL/GenBank/DDBJ databases">
        <authorList>
            <person name="Kim D."/>
        </authorList>
    </citation>
    <scope>NUCLEOTIDE SEQUENCE [LARGE SCALE GENOMIC DNA]</scope>
    <source>
        <strain evidence="2">BH-2024</strain>
    </source>
</reference>
<proteinExistence type="predicted"/>
<evidence type="ECO:0000313" key="2">
    <source>
        <dbReference type="EMBL" id="KAL3073208.1"/>
    </source>
</evidence>
<evidence type="ECO:0000313" key="3">
    <source>
        <dbReference type="Proteomes" id="UP001620626"/>
    </source>
</evidence>
<gene>
    <name evidence="2" type="ORF">niasHT_031156</name>
</gene>
<dbReference type="Pfam" id="PF12796">
    <property type="entry name" value="Ank_2"/>
    <property type="match status" value="1"/>
</dbReference>
<dbReference type="Proteomes" id="UP001620626">
    <property type="component" value="Unassembled WGS sequence"/>
</dbReference>
<protein>
    <recommendedName>
        <fullName evidence="4">Myotrophin</fullName>
    </recommendedName>
</protein>
<comment type="caution">
    <text evidence="2">The sequence shown here is derived from an EMBL/GenBank/DDBJ whole genome shotgun (WGS) entry which is preliminary data.</text>
</comment>
<dbReference type="InterPro" id="IPR002110">
    <property type="entry name" value="Ankyrin_rpt"/>
</dbReference>
<organism evidence="2 3">
    <name type="scientific">Heterodera trifolii</name>
    <dbReference type="NCBI Taxonomy" id="157864"/>
    <lineage>
        <taxon>Eukaryota</taxon>
        <taxon>Metazoa</taxon>
        <taxon>Ecdysozoa</taxon>
        <taxon>Nematoda</taxon>
        <taxon>Chromadorea</taxon>
        <taxon>Rhabditida</taxon>
        <taxon>Tylenchina</taxon>
        <taxon>Tylenchomorpha</taxon>
        <taxon>Tylenchoidea</taxon>
        <taxon>Heteroderidae</taxon>
        <taxon>Heteroderinae</taxon>
        <taxon>Heterodera</taxon>
    </lineage>
</organism>
<dbReference type="InterPro" id="IPR036770">
    <property type="entry name" value="Ankyrin_rpt-contain_sf"/>
</dbReference>
<feature type="repeat" description="ANK" evidence="1">
    <location>
        <begin position="11"/>
        <end position="43"/>
    </location>
</feature>
<sequence length="73" mass="7833">MVSNVHHGDPADVTALMWASNVGLKDIVKRLLKAGARADQANKKGVTAIDIAARKGHVEIVKILRDAALHNEL</sequence>
<keyword evidence="1" id="KW-0040">ANK repeat</keyword>
<dbReference type="PANTHER" id="PTHR24183:SF1">
    <property type="entry name" value="FIBRONECTIN TYPE 3 AND ANKYRIN REPEAT DOMAINS PROTEIN 1"/>
    <property type="match status" value="1"/>
</dbReference>
<keyword evidence="3" id="KW-1185">Reference proteome</keyword>
<evidence type="ECO:0008006" key="4">
    <source>
        <dbReference type="Google" id="ProtNLM"/>
    </source>
</evidence>
<accession>A0ABD2IAN1</accession>
<dbReference type="PROSITE" id="PS50088">
    <property type="entry name" value="ANK_REPEAT"/>
    <property type="match status" value="1"/>
</dbReference>